<feature type="compositionally biased region" description="Basic and acidic residues" evidence="1">
    <location>
        <begin position="133"/>
        <end position="143"/>
    </location>
</feature>
<evidence type="ECO:0000313" key="4">
    <source>
        <dbReference type="Proteomes" id="UP000198856"/>
    </source>
</evidence>
<protein>
    <recommendedName>
        <fullName evidence="2">DUF8129 domain-containing protein</fullName>
    </recommendedName>
</protein>
<reference evidence="3 4" key="1">
    <citation type="submission" date="2016-10" db="EMBL/GenBank/DDBJ databases">
        <authorList>
            <person name="de Groot N.N."/>
        </authorList>
    </citation>
    <scope>NUCLEOTIDE SEQUENCE [LARGE SCALE GENOMIC DNA]</scope>
    <source>
        <strain evidence="3 4">IBRC-M10015</strain>
    </source>
</reference>
<feature type="region of interest" description="Disordered" evidence="1">
    <location>
        <begin position="88"/>
        <end position="143"/>
    </location>
</feature>
<dbReference type="STRING" id="890420.SAMN05216226_102192"/>
<dbReference type="Pfam" id="PF26450">
    <property type="entry name" value="DUF8129"/>
    <property type="match status" value="1"/>
</dbReference>
<feature type="compositionally biased region" description="Acidic residues" evidence="1">
    <location>
        <begin position="111"/>
        <end position="121"/>
    </location>
</feature>
<proteinExistence type="predicted"/>
<name>A0A1G8SX24_9EURY</name>
<evidence type="ECO:0000256" key="1">
    <source>
        <dbReference type="SAM" id="MobiDB-lite"/>
    </source>
</evidence>
<dbReference type="EMBL" id="FNFC01000002">
    <property type="protein sequence ID" value="SDJ33799.1"/>
    <property type="molecule type" value="Genomic_DNA"/>
</dbReference>
<evidence type="ECO:0000259" key="2">
    <source>
        <dbReference type="Pfam" id="PF26450"/>
    </source>
</evidence>
<dbReference type="OrthoDB" id="269328at2157"/>
<evidence type="ECO:0000313" key="3">
    <source>
        <dbReference type="EMBL" id="SDJ33799.1"/>
    </source>
</evidence>
<keyword evidence="4" id="KW-1185">Reference proteome</keyword>
<dbReference type="Proteomes" id="UP000198856">
    <property type="component" value="Unassembled WGS sequence"/>
</dbReference>
<gene>
    <name evidence="3" type="ORF">SAMN05216226_102192</name>
</gene>
<organism evidence="3 4">
    <name type="scientific">Halovenus aranensis</name>
    <dbReference type="NCBI Taxonomy" id="890420"/>
    <lineage>
        <taxon>Archaea</taxon>
        <taxon>Methanobacteriati</taxon>
        <taxon>Methanobacteriota</taxon>
        <taxon>Stenosarchaea group</taxon>
        <taxon>Halobacteria</taxon>
        <taxon>Halobacteriales</taxon>
        <taxon>Haloarculaceae</taxon>
        <taxon>Halovenus</taxon>
    </lineage>
</organism>
<dbReference type="InterPro" id="IPR058442">
    <property type="entry name" value="DUF8129"/>
</dbReference>
<dbReference type="AlphaFoldDB" id="A0A1G8SX24"/>
<accession>A0A1G8SX24</accession>
<feature type="domain" description="DUF8129" evidence="2">
    <location>
        <begin position="40"/>
        <end position="88"/>
    </location>
</feature>
<dbReference type="RefSeq" id="WP_092699211.1">
    <property type="nucleotide sequence ID" value="NZ_FNFC01000002.1"/>
</dbReference>
<sequence length="143" mass="16618">MPSSSQHAAGHDREEFARLRRDFGEDPARFLDHDLIQDSDKRQLAMARIRGIDRIEVIRGWIAVERALDRPTRTGIIRALEEREDTLQEIGERPERLQFGPRRPPSFYEDERGDSEDEEENLSAHQKLNRMRARTDGGEPDGK</sequence>